<feature type="region of interest" description="Disordered" evidence="1">
    <location>
        <begin position="23"/>
        <end position="141"/>
    </location>
</feature>
<reference evidence="2" key="1">
    <citation type="journal article" date="2022" name="bioRxiv">
        <title>Sequencing and chromosome-scale assembly of the giantPleurodeles waltlgenome.</title>
        <authorList>
            <person name="Brown T."/>
            <person name="Elewa A."/>
            <person name="Iarovenko S."/>
            <person name="Subramanian E."/>
            <person name="Araus A.J."/>
            <person name="Petzold A."/>
            <person name="Susuki M."/>
            <person name="Suzuki K.-i.T."/>
            <person name="Hayashi T."/>
            <person name="Toyoda A."/>
            <person name="Oliveira C."/>
            <person name="Osipova E."/>
            <person name="Leigh N.D."/>
            <person name="Simon A."/>
            <person name="Yun M.H."/>
        </authorList>
    </citation>
    <scope>NUCLEOTIDE SEQUENCE</scope>
    <source>
        <strain evidence="2">20211129_DDA</strain>
        <tissue evidence="2">Liver</tissue>
    </source>
</reference>
<gene>
    <name evidence="2" type="ORF">NDU88_011466</name>
</gene>
<dbReference type="AlphaFoldDB" id="A0AAV7PYX7"/>
<accession>A0AAV7PYX7</accession>
<organism evidence="2 3">
    <name type="scientific">Pleurodeles waltl</name>
    <name type="common">Iberian ribbed newt</name>
    <dbReference type="NCBI Taxonomy" id="8319"/>
    <lineage>
        <taxon>Eukaryota</taxon>
        <taxon>Metazoa</taxon>
        <taxon>Chordata</taxon>
        <taxon>Craniata</taxon>
        <taxon>Vertebrata</taxon>
        <taxon>Euteleostomi</taxon>
        <taxon>Amphibia</taxon>
        <taxon>Batrachia</taxon>
        <taxon>Caudata</taxon>
        <taxon>Salamandroidea</taxon>
        <taxon>Salamandridae</taxon>
        <taxon>Pleurodelinae</taxon>
        <taxon>Pleurodeles</taxon>
    </lineage>
</organism>
<sequence>MDLQGEPARYWTAARVVTECCAKGGGGRKCQLEAERGERRGPNPGRRSPERVEQPVGEKRGTQQPMRKRSLTASGREAAKRGTQPPMRKRTLTASGREAAKRRTQPPMRKRSLAASRREAAKRGTQPPMRKRQLREGHSRQ</sequence>
<proteinExistence type="predicted"/>
<evidence type="ECO:0000256" key="1">
    <source>
        <dbReference type="SAM" id="MobiDB-lite"/>
    </source>
</evidence>
<name>A0AAV7PYX7_PLEWA</name>
<comment type="caution">
    <text evidence="2">The sequence shown here is derived from an EMBL/GenBank/DDBJ whole genome shotgun (WGS) entry which is preliminary data.</text>
</comment>
<dbReference type="Proteomes" id="UP001066276">
    <property type="component" value="Chromosome 7"/>
</dbReference>
<dbReference type="EMBL" id="JANPWB010000011">
    <property type="protein sequence ID" value="KAJ1133169.1"/>
    <property type="molecule type" value="Genomic_DNA"/>
</dbReference>
<keyword evidence="3" id="KW-1185">Reference proteome</keyword>
<protein>
    <submittedName>
        <fullName evidence="2">Uncharacterized protein</fullName>
    </submittedName>
</protein>
<feature type="compositionally biased region" description="Basic and acidic residues" evidence="1">
    <location>
        <begin position="30"/>
        <end position="61"/>
    </location>
</feature>
<evidence type="ECO:0000313" key="3">
    <source>
        <dbReference type="Proteomes" id="UP001066276"/>
    </source>
</evidence>
<evidence type="ECO:0000313" key="2">
    <source>
        <dbReference type="EMBL" id="KAJ1133169.1"/>
    </source>
</evidence>
<feature type="compositionally biased region" description="Basic residues" evidence="1">
    <location>
        <begin position="100"/>
        <end position="112"/>
    </location>
</feature>